<protein>
    <recommendedName>
        <fullName evidence="2">Anti-CBASS protein Acb1-like N-terminal domain-containing protein</fullName>
    </recommendedName>
</protein>
<dbReference type="AlphaFoldDB" id="A0A261SNR9"/>
<organism evidence="3 4">
    <name type="scientific">Bordetella genomosp. 1</name>
    <dbReference type="NCBI Taxonomy" id="1395607"/>
    <lineage>
        <taxon>Bacteria</taxon>
        <taxon>Pseudomonadati</taxon>
        <taxon>Pseudomonadota</taxon>
        <taxon>Betaproteobacteria</taxon>
        <taxon>Burkholderiales</taxon>
        <taxon>Alcaligenaceae</taxon>
        <taxon>Bordetella</taxon>
    </lineage>
</organism>
<proteinExistence type="predicted"/>
<reference evidence="3 4" key="1">
    <citation type="submission" date="2017-05" db="EMBL/GenBank/DDBJ databases">
        <title>Complete and WGS of Bordetella genogroups.</title>
        <authorList>
            <person name="Spilker T."/>
            <person name="LiPuma J."/>
        </authorList>
    </citation>
    <scope>NUCLEOTIDE SEQUENCE [LARGE SCALE GENOMIC DNA]</scope>
    <source>
        <strain evidence="3 4">AU17610</strain>
    </source>
</reference>
<comment type="caution">
    <text evidence="3">The sequence shown here is derived from an EMBL/GenBank/DDBJ whole genome shotgun (WGS) entry which is preliminary data.</text>
</comment>
<dbReference type="EMBL" id="NEVL01000002">
    <property type="protein sequence ID" value="OZI39024.1"/>
    <property type="molecule type" value="Genomic_DNA"/>
</dbReference>
<dbReference type="Proteomes" id="UP000217005">
    <property type="component" value="Unassembled WGS sequence"/>
</dbReference>
<evidence type="ECO:0000259" key="2">
    <source>
        <dbReference type="Pfam" id="PF06381"/>
    </source>
</evidence>
<evidence type="ECO:0000256" key="1">
    <source>
        <dbReference type="SAM" id="MobiDB-lite"/>
    </source>
</evidence>
<evidence type="ECO:0000313" key="3">
    <source>
        <dbReference type="EMBL" id="OZI39024.1"/>
    </source>
</evidence>
<gene>
    <name evidence="3" type="ORF">CEG14_05670</name>
</gene>
<feature type="region of interest" description="Disordered" evidence="1">
    <location>
        <begin position="466"/>
        <end position="516"/>
    </location>
</feature>
<feature type="domain" description="Anti-CBASS protein Acb1-like N-terminal" evidence="2">
    <location>
        <begin position="98"/>
        <end position="455"/>
    </location>
</feature>
<name>A0A261SNR9_9BORD</name>
<accession>A0A261SNR9</accession>
<sequence length="516" mass="57314">MKLLNWILRRNALVAPAPAPGARREPGMKISQEALGRANIAPAAPAEAPKGDFKRPAVPPFVIPEDKKEALLAMDEVMSPVYAYVSEAYAGMGFLGYPYLAELSQRPEYRKMSDVIAKEMTRKWIKLEVKGDDDKGDKLEIIEKAMRRHRLRAKFRLAALQDGLFGRSQIYIDVKTPSGTLAWADPDELQSILVKSPAKIAKGSLVGFKVIDPVWTTPYLYNSDNPMRADFYKPTSWFVLGRQVHSSRLLNIVSREVPDLLKPSYNFGGMSMTQLAIPYVNNWLKTRQAVANLIDGFSVPLFLTNMASILSGDSGDDVFRRVDVFNRMRTNRGAWAIDKESEDFRFENVPLSGLDALQNQSLEQLSVVSGIPLVKLMGISPSGLNATADGEIRVFYDDMHSAQESVFRDPLQQCLEVIQLSEFGEIDPDITFSFVPLWQMSEKELAEVRKLDADTGAVLVDSGAISPQEERERVAADETNGYHSLDISDDDDDGLPDAVPGAQPPLEDEPQGQAYA</sequence>
<dbReference type="OrthoDB" id="2019396at2"/>
<dbReference type="Pfam" id="PF06381">
    <property type="entry name" value="Phage_portal_3"/>
    <property type="match status" value="1"/>
</dbReference>
<dbReference type="InterPro" id="IPR024459">
    <property type="entry name" value="Acb1-like_N"/>
</dbReference>
<dbReference type="RefSeq" id="WP_094825398.1">
    <property type="nucleotide sequence ID" value="NZ_NEVL01000002.1"/>
</dbReference>
<evidence type="ECO:0000313" key="4">
    <source>
        <dbReference type="Proteomes" id="UP000217005"/>
    </source>
</evidence>